<evidence type="ECO:0000313" key="2">
    <source>
        <dbReference type="EMBL" id="MXP35212.1"/>
    </source>
</evidence>
<dbReference type="GeneID" id="93687231"/>
<dbReference type="InterPro" id="IPR011990">
    <property type="entry name" value="TPR-like_helical_dom_sf"/>
</dbReference>
<dbReference type="Proteomes" id="UP001238601">
    <property type="component" value="Unassembled WGS sequence"/>
</dbReference>
<name>A0A6I4U8H8_9SPHN</name>
<reference evidence="2 3" key="1">
    <citation type="submission" date="2019-12" db="EMBL/GenBank/DDBJ databases">
        <title>Genomic-based taxomic classification of the family Erythrobacteraceae.</title>
        <authorList>
            <person name="Xu L."/>
        </authorList>
    </citation>
    <scope>NUCLEOTIDE SEQUENCE [LARGE SCALE GENOMIC DNA]</scope>
    <source>
        <strain evidence="2 3">CGMCC 1.8703</strain>
    </source>
</reference>
<evidence type="ECO:0000313" key="3">
    <source>
        <dbReference type="Proteomes" id="UP000439914"/>
    </source>
</evidence>
<dbReference type="AlphaFoldDB" id="A0A6I4U8H8"/>
<sequence>MKLFGTAFFRSDNEDIEAAYTNGVLAMQAGEYNQADRHLRQAAKGGHVSALFNLGLLHGACDVSPMDPDFAIDCLYKAADAGHPKAKELRLGFLEPADRGSYGTVNLVHNASQMDPESGLNYMVMLNACRLIEVLCRQYSATDQVIAYELDGASYSDYPMVHRYIERTGVPADFYRNGLDSLESGCPADEITDVLNQFSIALKGAGFAEKTVIYARCTIVGHLIRSSRHGSRSKPLLGKEEFIG</sequence>
<dbReference type="Gene3D" id="1.25.40.10">
    <property type="entry name" value="Tetratricopeptide repeat domain"/>
    <property type="match status" value="1"/>
</dbReference>
<reference evidence="1 4" key="2">
    <citation type="submission" date="2023-07" db="EMBL/GenBank/DDBJ databases">
        <title>Genomic Encyclopedia of Type Strains, Phase IV (KMG-IV): sequencing the most valuable type-strain genomes for metagenomic binning, comparative biology and taxonomic classification.</title>
        <authorList>
            <person name="Goeker M."/>
        </authorList>
    </citation>
    <scope>NUCLEOTIDE SEQUENCE [LARGE SCALE GENOMIC DNA]</scope>
    <source>
        <strain evidence="1 4">DSM 14432</strain>
    </source>
</reference>
<dbReference type="RefSeq" id="WP_160766415.1">
    <property type="nucleotide sequence ID" value="NZ_JAUSWK010000002.1"/>
</dbReference>
<evidence type="ECO:0000313" key="1">
    <source>
        <dbReference type="EMBL" id="MDQ0566866.1"/>
    </source>
</evidence>
<organism evidence="2 3">
    <name type="scientific">Qipengyuania citrea</name>
    <dbReference type="NCBI Taxonomy" id="225971"/>
    <lineage>
        <taxon>Bacteria</taxon>
        <taxon>Pseudomonadati</taxon>
        <taxon>Pseudomonadota</taxon>
        <taxon>Alphaproteobacteria</taxon>
        <taxon>Sphingomonadales</taxon>
        <taxon>Erythrobacteraceae</taxon>
        <taxon>Qipengyuania</taxon>
    </lineage>
</organism>
<proteinExistence type="predicted"/>
<dbReference type="EMBL" id="JAUSWK010000002">
    <property type="protein sequence ID" value="MDQ0566866.1"/>
    <property type="molecule type" value="Genomic_DNA"/>
</dbReference>
<keyword evidence="4" id="KW-1185">Reference proteome</keyword>
<dbReference type="SUPFAM" id="SSF81901">
    <property type="entry name" value="HCP-like"/>
    <property type="match status" value="1"/>
</dbReference>
<protein>
    <submittedName>
        <fullName evidence="1">TPR repeat protein</fullName>
    </submittedName>
</protein>
<evidence type="ECO:0000313" key="4">
    <source>
        <dbReference type="Proteomes" id="UP001238601"/>
    </source>
</evidence>
<comment type="caution">
    <text evidence="2">The sequence shown here is derived from an EMBL/GenBank/DDBJ whole genome shotgun (WGS) entry which is preliminary data.</text>
</comment>
<dbReference type="EMBL" id="WTYG01000001">
    <property type="protein sequence ID" value="MXP35212.1"/>
    <property type="molecule type" value="Genomic_DNA"/>
</dbReference>
<gene>
    <name evidence="2" type="ORF">GRI55_05435</name>
    <name evidence="1" type="ORF">QOZ97_002399</name>
</gene>
<dbReference type="Proteomes" id="UP000439914">
    <property type="component" value="Unassembled WGS sequence"/>
</dbReference>
<accession>A0A6I4U8H8</accession>